<evidence type="ECO:0000256" key="1">
    <source>
        <dbReference type="ARBA" id="ARBA00009013"/>
    </source>
</evidence>
<evidence type="ECO:0000259" key="3">
    <source>
        <dbReference type="PROSITE" id="PS50801"/>
    </source>
</evidence>
<proteinExistence type="inferred from homology"/>
<name>A0ABV6NTV4_9ACTN</name>
<comment type="caution">
    <text evidence="4">The sequence shown here is derived from an EMBL/GenBank/DDBJ whole genome shotgun (WGS) entry which is preliminary data.</text>
</comment>
<dbReference type="EMBL" id="JBHLUE010000004">
    <property type="protein sequence ID" value="MFC0564209.1"/>
    <property type="molecule type" value="Genomic_DNA"/>
</dbReference>
<dbReference type="SUPFAM" id="SSF52091">
    <property type="entry name" value="SpoIIaa-like"/>
    <property type="match status" value="1"/>
</dbReference>
<protein>
    <recommendedName>
        <fullName evidence="2">Anti-sigma factor antagonist</fullName>
    </recommendedName>
</protein>
<dbReference type="CDD" id="cd07043">
    <property type="entry name" value="STAS_anti-anti-sigma_factors"/>
    <property type="match status" value="1"/>
</dbReference>
<feature type="domain" description="STAS" evidence="3">
    <location>
        <begin position="30"/>
        <end position="126"/>
    </location>
</feature>
<evidence type="ECO:0000313" key="5">
    <source>
        <dbReference type="Proteomes" id="UP001589894"/>
    </source>
</evidence>
<evidence type="ECO:0000313" key="4">
    <source>
        <dbReference type="EMBL" id="MFC0564209.1"/>
    </source>
</evidence>
<gene>
    <name evidence="4" type="ORF">ACFFHU_08525</name>
</gene>
<dbReference type="PROSITE" id="PS50801">
    <property type="entry name" value="STAS"/>
    <property type="match status" value="1"/>
</dbReference>
<dbReference type="PANTHER" id="PTHR33495">
    <property type="entry name" value="ANTI-SIGMA FACTOR ANTAGONIST TM_1081-RELATED-RELATED"/>
    <property type="match status" value="1"/>
</dbReference>
<dbReference type="Gene3D" id="3.30.750.24">
    <property type="entry name" value="STAS domain"/>
    <property type="match status" value="1"/>
</dbReference>
<organism evidence="4 5">
    <name type="scientific">Plantactinospora siamensis</name>
    <dbReference type="NCBI Taxonomy" id="555372"/>
    <lineage>
        <taxon>Bacteria</taxon>
        <taxon>Bacillati</taxon>
        <taxon>Actinomycetota</taxon>
        <taxon>Actinomycetes</taxon>
        <taxon>Micromonosporales</taxon>
        <taxon>Micromonosporaceae</taxon>
        <taxon>Plantactinospora</taxon>
    </lineage>
</organism>
<dbReference type="NCBIfam" id="TIGR00377">
    <property type="entry name" value="ant_ant_sig"/>
    <property type="match status" value="1"/>
</dbReference>
<accession>A0ABV6NTV4</accession>
<keyword evidence="5" id="KW-1185">Reference proteome</keyword>
<evidence type="ECO:0000256" key="2">
    <source>
        <dbReference type="RuleBase" id="RU003749"/>
    </source>
</evidence>
<dbReference type="InterPro" id="IPR003658">
    <property type="entry name" value="Anti-sigma_ant"/>
</dbReference>
<dbReference type="Pfam" id="PF13466">
    <property type="entry name" value="STAS_2"/>
    <property type="match status" value="1"/>
</dbReference>
<comment type="similarity">
    <text evidence="1 2">Belongs to the anti-sigma-factor antagonist family.</text>
</comment>
<reference evidence="4 5" key="1">
    <citation type="submission" date="2024-09" db="EMBL/GenBank/DDBJ databases">
        <authorList>
            <person name="Sun Q."/>
            <person name="Mori K."/>
        </authorList>
    </citation>
    <scope>NUCLEOTIDE SEQUENCE [LARGE SCALE GENOMIC DNA]</scope>
    <source>
        <strain evidence="4 5">TBRC 2205</strain>
    </source>
</reference>
<dbReference type="RefSeq" id="WP_377337153.1">
    <property type="nucleotide sequence ID" value="NZ_JBHLUE010000004.1"/>
</dbReference>
<dbReference type="InterPro" id="IPR002645">
    <property type="entry name" value="STAS_dom"/>
</dbReference>
<dbReference type="Proteomes" id="UP001589894">
    <property type="component" value="Unassembled WGS sequence"/>
</dbReference>
<dbReference type="InterPro" id="IPR058548">
    <property type="entry name" value="MlaB-like_STAS"/>
</dbReference>
<dbReference type="InterPro" id="IPR036513">
    <property type="entry name" value="STAS_dom_sf"/>
</dbReference>
<dbReference type="PANTHER" id="PTHR33495:SF2">
    <property type="entry name" value="ANTI-SIGMA FACTOR ANTAGONIST TM_1081-RELATED"/>
    <property type="match status" value="1"/>
</dbReference>
<sequence>MITNSSDNRQRPTTPAVVRSVSRAGSTARIHLTGEVDMSTAEQVGKAVAEALNRADTTAPISRIELDLSAVTFLDSSGIRELLEVQANAAERGCRLVVRGTHGTVARVLEISGVTALLAGTIAEAD</sequence>